<proteinExistence type="inferred from homology"/>
<dbReference type="Proteomes" id="UP000887320">
    <property type="component" value="Unassembled WGS sequence"/>
</dbReference>
<dbReference type="RefSeq" id="WP_234623486.1">
    <property type="nucleotide sequence ID" value="NZ_JAHWXT010000004.1"/>
</dbReference>
<dbReference type="AlphaFoldDB" id="A0A8X8GRF8"/>
<evidence type="ECO:0000256" key="6">
    <source>
        <dbReference type="ARBA" id="ARBA00066461"/>
    </source>
</evidence>
<organism evidence="13 14">
    <name type="scientific">Acinetobacter guillouiae</name>
    <name type="common">Acinetobacter genomosp. 11</name>
    <dbReference type="NCBI Taxonomy" id="106649"/>
    <lineage>
        <taxon>Bacteria</taxon>
        <taxon>Pseudomonadati</taxon>
        <taxon>Pseudomonadota</taxon>
        <taxon>Gammaproteobacteria</taxon>
        <taxon>Moraxellales</taxon>
        <taxon>Moraxellaceae</taxon>
        <taxon>Acinetobacter</taxon>
    </lineage>
</organism>
<dbReference type="GO" id="GO:0003995">
    <property type="term" value="F:acyl-CoA dehydrogenase activity"/>
    <property type="evidence" value="ECO:0007669"/>
    <property type="project" value="TreeGrafter"/>
</dbReference>
<comment type="similarity">
    <text evidence="2 9">Belongs to the acyl-CoA dehydrogenase family.</text>
</comment>
<evidence type="ECO:0000256" key="5">
    <source>
        <dbReference type="ARBA" id="ARBA00052938"/>
    </source>
</evidence>
<dbReference type="InterPro" id="IPR013786">
    <property type="entry name" value="AcylCoA_DH/ox_N"/>
</dbReference>
<evidence type="ECO:0000256" key="4">
    <source>
        <dbReference type="ARBA" id="ARBA00022827"/>
    </source>
</evidence>
<dbReference type="SUPFAM" id="SSF56645">
    <property type="entry name" value="Acyl-CoA dehydrogenase NM domain-like"/>
    <property type="match status" value="1"/>
</dbReference>
<keyword evidence="3 9" id="KW-0285">Flavoprotein</keyword>
<gene>
    <name evidence="13" type="ORF">KW868_12160</name>
</gene>
<evidence type="ECO:0000256" key="1">
    <source>
        <dbReference type="ARBA" id="ARBA00001974"/>
    </source>
</evidence>
<reference evidence="13" key="1">
    <citation type="submission" date="2021-07" db="EMBL/GenBank/DDBJ databases">
        <authorList>
            <person name="Fernandez M."/>
            <person name="Pereira P."/>
            <person name="Torres Tejerizo G.A."/>
            <person name="Gonzalez P."/>
            <person name="Agostini E."/>
        </authorList>
    </citation>
    <scope>NUCLEOTIDE SEQUENCE</scope>
    <source>
        <strain evidence="13">SFC 500-1A</strain>
    </source>
</reference>
<dbReference type="Gene3D" id="2.40.110.10">
    <property type="entry name" value="Butyryl-CoA Dehydrogenase, subunit A, domain 2"/>
    <property type="match status" value="1"/>
</dbReference>
<keyword evidence="9" id="KW-0560">Oxidoreductase</keyword>
<dbReference type="Pfam" id="PF02770">
    <property type="entry name" value="Acyl-CoA_dh_M"/>
    <property type="match status" value="1"/>
</dbReference>
<feature type="domain" description="Acyl-CoA dehydrogenase/oxidase N-terminal" evidence="12">
    <location>
        <begin position="19"/>
        <end position="135"/>
    </location>
</feature>
<dbReference type="InterPro" id="IPR009075">
    <property type="entry name" value="AcylCo_DH/oxidase_C"/>
</dbReference>
<keyword evidence="4 9" id="KW-0274">FAD</keyword>
<accession>A0A8X8GRF8</accession>
<dbReference type="EMBL" id="JAHWXT010000004">
    <property type="protein sequence ID" value="MCF0265206.1"/>
    <property type="molecule type" value="Genomic_DNA"/>
</dbReference>
<dbReference type="PANTHER" id="PTHR43884:SF12">
    <property type="entry name" value="ISOVALERYL-COA DEHYDROGENASE, MITOCHONDRIAL-RELATED"/>
    <property type="match status" value="1"/>
</dbReference>
<comment type="caution">
    <text evidence="13">The sequence shown here is derived from an EMBL/GenBank/DDBJ whole genome shotgun (WGS) entry which is preliminary data.</text>
</comment>
<evidence type="ECO:0000259" key="10">
    <source>
        <dbReference type="Pfam" id="PF00441"/>
    </source>
</evidence>
<evidence type="ECO:0000256" key="7">
    <source>
        <dbReference type="ARBA" id="ARBA00068311"/>
    </source>
</evidence>
<evidence type="ECO:0000259" key="12">
    <source>
        <dbReference type="Pfam" id="PF02771"/>
    </source>
</evidence>
<dbReference type="InterPro" id="IPR006091">
    <property type="entry name" value="Acyl-CoA_Oxase/DH_mid-dom"/>
</dbReference>
<evidence type="ECO:0000256" key="8">
    <source>
        <dbReference type="ARBA" id="ARBA00075603"/>
    </source>
</evidence>
<name>A0A8X8GRF8_ACIGI</name>
<evidence type="ECO:0000256" key="2">
    <source>
        <dbReference type="ARBA" id="ARBA00009347"/>
    </source>
</evidence>
<evidence type="ECO:0000256" key="3">
    <source>
        <dbReference type="ARBA" id="ARBA00022630"/>
    </source>
</evidence>
<evidence type="ECO:0000256" key="9">
    <source>
        <dbReference type="RuleBase" id="RU362125"/>
    </source>
</evidence>
<evidence type="ECO:0000259" key="11">
    <source>
        <dbReference type="Pfam" id="PF02770"/>
    </source>
</evidence>
<dbReference type="Pfam" id="PF02771">
    <property type="entry name" value="Acyl-CoA_dh_N"/>
    <property type="match status" value="1"/>
</dbReference>
<dbReference type="Gene3D" id="1.10.540.10">
    <property type="entry name" value="Acyl-CoA dehydrogenase/oxidase, N-terminal domain"/>
    <property type="match status" value="1"/>
</dbReference>
<evidence type="ECO:0000313" key="13">
    <source>
        <dbReference type="EMBL" id="MCF0265206.1"/>
    </source>
</evidence>
<dbReference type="Gene3D" id="1.20.140.10">
    <property type="entry name" value="Butyryl-CoA Dehydrogenase, subunit A, domain 3"/>
    <property type="match status" value="1"/>
</dbReference>
<dbReference type="Pfam" id="PF00441">
    <property type="entry name" value="Acyl-CoA_dh_1"/>
    <property type="match status" value="1"/>
</dbReference>
<sequence>MDMLIRNSEKMFNDIFLPEETKEIRNEARNFAEKYIKPKAPLLNNTIESKSSFPREVFDLMAEHGLYQIPFAKDVGGRGLKYPTLATLTVMEELAYYSAGTTSALFDGQALLVGNTLNKASSYLREKYLSKLVKGTFVGAFATSEPLTSTDLSVQSMQSYAQKVEGGWIVNAHKRWITNSVVAEYILVLCATDNGLTMFFIDMDNKNIHVGDPDIKMGNKAQLTADVHINDVFILDSYVVGEVGKGLNVALAALTLGRMGIGVIGVGMAQSALDYAIHYSKNRKVFGQELARFQHWQYTFSDHALNIENARNLYIKAAYRYDIEGNAEIEAAMSKIAGSQLAVEVSRDAIQVCGAYGFVQHLKETGEYYPLESIYRDAKIGEIYEGANEIQRWVIARNLFGRAFSG</sequence>
<comment type="cofactor">
    <cofactor evidence="1 9">
        <name>FAD</name>
        <dbReference type="ChEBI" id="CHEBI:57692"/>
    </cofactor>
</comment>
<dbReference type="PANTHER" id="PTHR43884">
    <property type="entry name" value="ACYL-COA DEHYDROGENASE"/>
    <property type="match status" value="1"/>
</dbReference>
<dbReference type="InterPro" id="IPR046373">
    <property type="entry name" value="Acyl-CoA_Oxase/DH_mid-dom_sf"/>
</dbReference>
<protein>
    <recommendedName>
        <fullName evidence="7">3-sulfinopropanoyl-CoA desulfinase</fullName>
        <ecNumber evidence="6">3.13.1.4</ecNumber>
    </recommendedName>
    <alternativeName>
        <fullName evidence="8">3-sulfinopropionyl coenzyme A desulfinase</fullName>
    </alternativeName>
</protein>
<dbReference type="GO" id="GO:0050660">
    <property type="term" value="F:flavin adenine dinucleotide binding"/>
    <property type="evidence" value="ECO:0007669"/>
    <property type="project" value="InterPro"/>
</dbReference>
<feature type="domain" description="Acyl-CoA dehydrogenase/oxidase C-terminal" evidence="10">
    <location>
        <begin position="244"/>
        <end position="399"/>
    </location>
</feature>
<dbReference type="EC" id="3.13.1.4" evidence="6"/>
<feature type="domain" description="Acyl-CoA oxidase/dehydrogenase middle" evidence="11">
    <location>
        <begin position="140"/>
        <end position="232"/>
    </location>
</feature>
<dbReference type="FunFam" id="1.20.140.10:FF:000004">
    <property type="entry name" value="Acyl-CoA dehydrogenase FadE25"/>
    <property type="match status" value="1"/>
</dbReference>
<dbReference type="InterPro" id="IPR037069">
    <property type="entry name" value="AcylCoA_DH/ox_N_sf"/>
</dbReference>
<evidence type="ECO:0000313" key="14">
    <source>
        <dbReference type="Proteomes" id="UP000887320"/>
    </source>
</evidence>
<comment type="catalytic activity">
    <reaction evidence="5">
        <text>3-sulfinopropanoyl-CoA + H2O = propanoyl-CoA + sulfite + H(+)</text>
        <dbReference type="Rhea" id="RHEA:41624"/>
        <dbReference type="ChEBI" id="CHEBI:15377"/>
        <dbReference type="ChEBI" id="CHEBI:15378"/>
        <dbReference type="ChEBI" id="CHEBI:17359"/>
        <dbReference type="ChEBI" id="CHEBI:57392"/>
        <dbReference type="ChEBI" id="CHEBI:78349"/>
        <dbReference type="EC" id="3.13.1.4"/>
    </reaction>
    <physiologicalReaction direction="left-to-right" evidence="5">
        <dbReference type="Rhea" id="RHEA:41625"/>
    </physiologicalReaction>
</comment>
<dbReference type="InterPro" id="IPR036250">
    <property type="entry name" value="AcylCo_DH-like_C"/>
</dbReference>
<dbReference type="SUPFAM" id="SSF47203">
    <property type="entry name" value="Acyl-CoA dehydrogenase C-terminal domain-like"/>
    <property type="match status" value="1"/>
</dbReference>
<dbReference type="InterPro" id="IPR009100">
    <property type="entry name" value="AcylCoA_DH/oxidase_NM_dom_sf"/>
</dbReference>